<dbReference type="Gene3D" id="3.30.70.1450">
    <property type="entry name" value="Regulator of K+ conductance, C-terminal domain"/>
    <property type="match status" value="1"/>
</dbReference>
<keyword evidence="7 8" id="KW-0472">Membrane</keyword>
<dbReference type="Proteomes" id="UP001150924">
    <property type="component" value="Unassembled WGS sequence"/>
</dbReference>
<feature type="transmembrane region" description="Helical" evidence="8">
    <location>
        <begin position="152"/>
        <end position="173"/>
    </location>
</feature>
<protein>
    <submittedName>
        <fullName evidence="10">Cation:proton antiporter</fullName>
    </submittedName>
</protein>
<keyword evidence="6 8" id="KW-1133">Transmembrane helix</keyword>
<dbReference type="GO" id="GO:0015297">
    <property type="term" value="F:antiporter activity"/>
    <property type="evidence" value="ECO:0007669"/>
    <property type="project" value="InterPro"/>
</dbReference>
<accession>A0A9X3F1L6</accession>
<dbReference type="InterPro" id="IPR006153">
    <property type="entry name" value="Cation/H_exchanger_TM"/>
</dbReference>
<dbReference type="Pfam" id="PF02080">
    <property type="entry name" value="TrkA_C"/>
    <property type="match status" value="1"/>
</dbReference>
<feature type="transmembrane region" description="Helical" evidence="8">
    <location>
        <begin position="185"/>
        <end position="211"/>
    </location>
</feature>
<evidence type="ECO:0000256" key="6">
    <source>
        <dbReference type="ARBA" id="ARBA00022989"/>
    </source>
</evidence>
<evidence type="ECO:0000256" key="1">
    <source>
        <dbReference type="ARBA" id="ARBA00004141"/>
    </source>
</evidence>
<keyword evidence="4" id="KW-0630">Potassium</keyword>
<feature type="transmembrane region" description="Helical" evidence="8">
    <location>
        <begin position="121"/>
        <end position="140"/>
    </location>
</feature>
<feature type="transmembrane region" description="Helical" evidence="8">
    <location>
        <begin position="299"/>
        <end position="322"/>
    </location>
</feature>
<comment type="similarity">
    <text evidence="2">Belongs to the monovalent cation:proton antiporter 2 (CPA2) transporter (TC 2.A.37) family.</text>
</comment>
<dbReference type="GO" id="GO:0016020">
    <property type="term" value="C:membrane"/>
    <property type="evidence" value="ECO:0007669"/>
    <property type="project" value="UniProtKB-SubCell"/>
</dbReference>
<feature type="transmembrane region" description="Helical" evidence="8">
    <location>
        <begin position="342"/>
        <end position="371"/>
    </location>
</feature>
<evidence type="ECO:0000259" key="9">
    <source>
        <dbReference type="PROSITE" id="PS51202"/>
    </source>
</evidence>
<dbReference type="RefSeq" id="WP_267776479.1">
    <property type="nucleotide sequence ID" value="NZ_JAPNKE010000002.1"/>
</dbReference>
<feature type="transmembrane region" description="Helical" evidence="8">
    <location>
        <begin position="519"/>
        <end position="537"/>
    </location>
</feature>
<dbReference type="AlphaFoldDB" id="A0A9X3F1L6"/>
<feature type="transmembrane region" description="Helical" evidence="8">
    <location>
        <begin position="469"/>
        <end position="487"/>
    </location>
</feature>
<keyword evidence="11" id="KW-1185">Reference proteome</keyword>
<dbReference type="SUPFAM" id="SSF116726">
    <property type="entry name" value="TrkA C-terminal domain-like"/>
    <property type="match status" value="1"/>
</dbReference>
<dbReference type="EMBL" id="JAPNKE010000002">
    <property type="protein sequence ID" value="MCY1012909.1"/>
    <property type="molecule type" value="Genomic_DNA"/>
</dbReference>
<keyword evidence="5 8" id="KW-0812">Transmembrane</keyword>
<dbReference type="GO" id="GO:0008324">
    <property type="term" value="F:monoatomic cation transmembrane transporter activity"/>
    <property type="evidence" value="ECO:0007669"/>
    <property type="project" value="InterPro"/>
</dbReference>
<keyword evidence="3" id="KW-0813">Transport</keyword>
<evidence type="ECO:0000256" key="3">
    <source>
        <dbReference type="ARBA" id="ARBA00022448"/>
    </source>
</evidence>
<feature type="transmembrane region" description="Helical" evidence="8">
    <location>
        <begin position="94"/>
        <end position="115"/>
    </location>
</feature>
<feature type="domain" description="RCK C-terminal" evidence="9">
    <location>
        <begin position="603"/>
        <end position="687"/>
    </location>
</feature>
<dbReference type="PANTHER" id="PTHR42751">
    <property type="entry name" value="SODIUM/HYDROGEN EXCHANGER FAMILY/TRKA DOMAIN PROTEIN"/>
    <property type="match status" value="1"/>
</dbReference>
<comment type="caution">
    <text evidence="10">The sequence shown here is derived from an EMBL/GenBank/DDBJ whole genome shotgun (WGS) entry which is preliminary data.</text>
</comment>
<sequence>MAGDVVHYIQDLSIILATAAVTSMLSQRLKQPPVLGYVLAGVLIGPYVPGIQVARDTGLLTHDLSEFGVIMLMFSIGLEFNLRKIARIGPAAGLTALFEVALMMTLGFGCARLFGWDRIDSLFVAACISSSSTMIAAKAFEEHRQRADFVDLAFAILVFDDIFTILVFALLTAVAGGSGLSAGDFAWSVGQLIAFLLALLALGLLVIPRFIRRAAAHERPETLLIASVAVCFIMTSLAAAAGYSIALGAFVAGMLVSESGEGHKLEPQVQPLRNIFGAVFFVSVGMQSDPLEIVTQWPLVLALTAVVVVGKVVGVSTGAFLTGNGLTNAVRAGLGCAQNGEFSFIIAAFAIAAGILEPNMFPVVVGVSLLTQISTPWLVRRSERLAGALQRWLPGRLQTFVDFYESWIEQLRTAPRAVTVWSRVRRSVILLVVDAALLMATAAGSSLIHWDVVKFFADRFHLPPSFVDVVWVTLSLVVVSLFFLGVLRHLRAVARTLARVVVPAHADDGPDLGAAPRRALTVALEVALSLAVSGPLVAIAQPFVPLSTILFVLGLIAVVLLYDGWRSLANLQGHVRAGTELIVAMLAKQSHEGDEVDEDRSLPGARDLLPGFPDLAPLRLDPGDFAIGHTLAELQLRQRSGATVMAVHRRSTPDTSPAPYAPLVQGDVLALAGTPEAIVRAREILERG</sequence>
<dbReference type="PANTHER" id="PTHR42751:SF3">
    <property type="entry name" value="SODIUM_GLUTAMATE SYMPORTER"/>
    <property type="match status" value="1"/>
</dbReference>
<dbReference type="GO" id="GO:1902600">
    <property type="term" value="P:proton transmembrane transport"/>
    <property type="evidence" value="ECO:0007669"/>
    <property type="project" value="InterPro"/>
</dbReference>
<comment type="subcellular location">
    <subcellularLocation>
        <location evidence="1">Membrane</location>
        <topology evidence="1">Multi-pass membrane protein</topology>
    </subcellularLocation>
</comment>
<dbReference type="InterPro" id="IPR036721">
    <property type="entry name" value="RCK_C_sf"/>
</dbReference>
<keyword evidence="4" id="KW-0633">Potassium transport</keyword>
<evidence type="ECO:0000256" key="5">
    <source>
        <dbReference type="ARBA" id="ARBA00022692"/>
    </source>
</evidence>
<dbReference type="GO" id="GO:0006813">
    <property type="term" value="P:potassium ion transport"/>
    <property type="evidence" value="ECO:0007669"/>
    <property type="project" value="UniProtKB-KW"/>
</dbReference>
<gene>
    <name evidence="10" type="ORF">OV079_46710</name>
</gene>
<dbReference type="InterPro" id="IPR038770">
    <property type="entry name" value="Na+/solute_symporter_sf"/>
</dbReference>
<dbReference type="InterPro" id="IPR006037">
    <property type="entry name" value="RCK_C"/>
</dbReference>
<feature type="transmembrane region" description="Helical" evidence="8">
    <location>
        <begin position="543"/>
        <end position="562"/>
    </location>
</feature>
<evidence type="ECO:0000256" key="4">
    <source>
        <dbReference type="ARBA" id="ARBA00022538"/>
    </source>
</evidence>
<evidence type="ECO:0000313" key="11">
    <source>
        <dbReference type="Proteomes" id="UP001150924"/>
    </source>
</evidence>
<evidence type="ECO:0000256" key="2">
    <source>
        <dbReference type="ARBA" id="ARBA00005551"/>
    </source>
</evidence>
<dbReference type="Pfam" id="PF00999">
    <property type="entry name" value="Na_H_Exchanger"/>
    <property type="match status" value="1"/>
</dbReference>
<name>A0A9X3F1L6_9BACT</name>
<organism evidence="10 11">
    <name type="scientific">Nannocystis pusilla</name>
    <dbReference type="NCBI Taxonomy" id="889268"/>
    <lineage>
        <taxon>Bacteria</taxon>
        <taxon>Pseudomonadati</taxon>
        <taxon>Myxococcota</taxon>
        <taxon>Polyangia</taxon>
        <taxon>Nannocystales</taxon>
        <taxon>Nannocystaceae</taxon>
        <taxon>Nannocystis</taxon>
    </lineage>
</organism>
<reference evidence="10" key="1">
    <citation type="submission" date="2022-11" db="EMBL/GenBank/DDBJ databases">
        <title>Minimal conservation of predation-associated metabolite biosynthetic gene clusters underscores biosynthetic potential of Myxococcota including descriptions for ten novel species: Archangium lansinium sp. nov., Myxococcus landrumus sp. nov., Nannocystis bai.</title>
        <authorList>
            <person name="Ahearne A."/>
            <person name="Stevens C."/>
            <person name="Phillips K."/>
        </authorList>
    </citation>
    <scope>NUCLEOTIDE SEQUENCE</scope>
    <source>
        <strain evidence="10">Na p29</strain>
    </source>
</reference>
<evidence type="ECO:0000313" key="10">
    <source>
        <dbReference type="EMBL" id="MCY1012909.1"/>
    </source>
</evidence>
<dbReference type="Gene3D" id="1.20.1530.20">
    <property type="match status" value="1"/>
</dbReference>
<evidence type="ECO:0000256" key="8">
    <source>
        <dbReference type="SAM" id="Phobius"/>
    </source>
</evidence>
<proteinExistence type="inferred from homology"/>
<feature type="transmembrane region" description="Helical" evidence="8">
    <location>
        <begin position="34"/>
        <end position="52"/>
    </location>
</feature>
<keyword evidence="4" id="KW-0406">Ion transport</keyword>
<feature type="transmembrane region" description="Helical" evidence="8">
    <location>
        <begin position="223"/>
        <end position="251"/>
    </location>
</feature>
<dbReference type="PROSITE" id="PS51202">
    <property type="entry name" value="RCK_C"/>
    <property type="match status" value="1"/>
</dbReference>
<evidence type="ECO:0000256" key="7">
    <source>
        <dbReference type="ARBA" id="ARBA00023136"/>
    </source>
</evidence>
<feature type="transmembrane region" description="Helical" evidence="8">
    <location>
        <begin position="428"/>
        <end position="449"/>
    </location>
</feature>
<feature type="transmembrane region" description="Helical" evidence="8">
    <location>
        <begin position="64"/>
        <end position="82"/>
    </location>
</feature>